<gene>
    <name evidence="2" type="ORF">FC83_GL000387</name>
</gene>
<name>X0PS28_9LACO</name>
<keyword evidence="1" id="KW-0472">Membrane</keyword>
<accession>X0PS28</accession>
<keyword evidence="3" id="KW-1185">Reference proteome</keyword>
<dbReference type="PATRIC" id="fig|1423734.3.peg.387"/>
<proteinExistence type="predicted"/>
<evidence type="ECO:0000256" key="1">
    <source>
        <dbReference type="SAM" id="Phobius"/>
    </source>
</evidence>
<keyword evidence="1" id="KW-1133">Transmembrane helix</keyword>
<organism evidence="2 3">
    <name type="scientific">Agrilactobacillus composti DSM 18527 = JCM 14202</name>
    <dbReference type="NCBI Taxonomy" id="1423734"/>
    <lineage>
        <taxon>Bacteria</taxon>
        <taxon>Bacillati</taxon>
        <taxon>Bacillota</taxon>
        <taxon>Bacilli</taxon>
        <taxon>Lactobacillales</taxon>
        <taxon>Lactobacillaceae</taxon>
        <taxon>Agrilactobacillus</taxon>
    </lineage>
</organism>
<reference evidence="2 3" key="1">
    <citation type="journal article" date="2015" name="Genome Announc.">
        <title>Expanding the biotechnology potential of lactobacilli through comparative genomics of 213 strains and associated genera.</title>
        <authorList>
            <person name="Sun Z."/>
            <person name="Harris H.M."/>
            <person name="McCann A."/>
            <person name="Guo C."/>
            <person name="Argimon S."/>
            <person name="Zhang W."/>
            <person name="Yang X."/>
            <person name="Jeffery I.B."/>
            <person name="Cooney J.C."/>
            <person name="Kagawa T.F."/>
            <person name="Liu W."/>
            <person name="Song Y."/>
            <person name="Salvetti E."/>
            <person name="Wrobel A."/>
            <person name="Rasinkangas P."/>
            <person name="Parkhill J."/>
            <person name="Rea M.C."/>
            <person name="O'Sullivan O."/>
            <person name="Ritari J."/>
            <person name="Douillard F.P."/>
            <person name="Paul Ross R."/>
            <person name="Yang R."/>
            <person name="Briner A.E."/>
            <person name="Felis G.E."/>
            <person name="de Vos W.M."/>
            <person name="Barrangou R."/>
            <person name="Klaenhammer T.R."/>
            <person name="Caufield P.W."/>
            <person name="Cui Y."/>
            <person name="Zhang H."/>
            <person name="O'Toole P.W."/>
        </authorList>
    </citation>
    <scope>NUCLEOTIDE SEQUENCE [LARGE SCALE GENOMIC DNA]</scope>
    <source>
        <strain evidence="2 3">DSM 18527</strain>
    </source>
</reference>
<evidence type="ECO:0000313" key="2">
    <source>
        <dbReference type="EMBL" id="KRM32521.1"/>
    </source>
</evidence>
<dbReference type="STRING" id="1423734.FC83_GL000387"/>
<evidence type="ECO:0000313" key="3">
    <source>
        <dbReference type="Proteomes" id="UP000051236"/>
    </source>
</evidence>
<feature type="transmembrane region" description="Helical" evidence="1">
    <location>
        <begin position="32"/>
        <end position="51"/>
    </location>
</feature>
<dbReference type="RefSeq" id="WP_035452816.1">
    <property type="nucleotide sequence ID" value="NZ_AZGA01000070.1"/>
</dbReference>
<comment type="caution">
    <text evidence="2">The sequence shown here is derived from an EMBL/GenBank/DDBJ whole genome shotgun (WGS) entry which is preliminary data.</text>
</comment>
<protein>
    <submittedName>
        <fullName evidence="2">Uncharacterized protein</fullName>
    </submittedName>
</protein>
<feature type="transmembrane region" description="Helical" evidence="1">
    <location>
        <begin position="7"/>
        <end position="26"/>
    </location>
</feature>
<keyword evidence="1" id="KW-0812">Transmembrane</keyword>
<dbReference type="AlphaFoldDB" id="X0PS28"/>
<dbReference type="EMBL" id="AZGA01000070">
    <property type="protein sequence ID" value="KRM32521.1"/>
    <property type="molecule type" value="Genomic_DNA"/>
</dbReference>
<dbReference type="Proteomes" id="UP000051236">
    <property type="component" value="Unassembled WGS sequence"/>
</dbReference>
<sequence length="70" mass="8165">MGFIIRLFCGYWLIKGSIVVICAFVDQHWTYMAVHHSTLVAMIAGFIGIWLEMRLNAFARRKWPKVFATM</sequence>